<feature type="region of interest" description="Disordered" evidence="9">
    <location>
        <begin position="21"/>
        <end position="41"/>
    </location>
</feature>
<dbReference type="Gene3D" id="1.20.5.170">
    <property type="match status" value="1"/>
</dbReference>
<evidence type="ECO:0000256" key="5">
    <source>
        <dbReference type="ARBA" id="ARBA00023125"/>
    </source>
</evidence>
<feature type="compositionally biased region" description="Polar residues" evidence="9">
    <location>
        <begin position="165"/>
        <end position="175"/>
    </location>
</feature>
<gene>
    <name evidence="11" type="ORF">KP509_01G010100</name>
</gene>
<protein>
    <recommendedName>
        <fullName evidence="10">BZIP domain-containing protein</fullName>
    </recommendedName>
</protein>
<dbReference type="GO" id="GO:0005789">
    <property type="term" value="C:endoplasmic reticulum membrane"/>
    <property type="evidence" value="ECO:0007669"/>
    <property type="project" value="UniProtKB-SubCell"/>
</dbReference>
<dbReference type="SUPFAM" id="SSF57959">
    <property type="entry name" value="Leucine zipper domain"/>
    <property type="match status" value="1"/>
</dbReference>
<keyword evidence="6" id="KW-0804">Transcription</keyword>
<evidence type="ECO:0000256" key="6">
    <source>
        <dbReference type="ARBA" id="ARBA00023163"/>
    </source>
</evidence>
<feature type="region of interest" description="Disordered" evidence="9">
    <location>
        <begin position="104"/>
        <end position="139"/>
    </location>
</feature>
<proteinExistence type="inferred from homology"/>
<dbReference type="PANTHER" id="PTHR47416">
    <property type="entry name" value="BASIC-LEUCINE ZIPPER TRANSCRIPTION FACTOR F-RELATED"/>
    <property type="match status" value="1"/>
</dbReference>
<feature type="coiled-coil region" evidence="8">
    <location>
        <begin position="256"/>
        <end position="290"/>
    </location>
</feature>
<dbReference type="GO" id="GO:0003700">
    <property type="term" value="F:DNA-binding transcription factor activity"/>
    <property type="evidence" value="ECO:0007669"/>
    <property type="project" value="InterPro"/>
</dbReference>
<dbReference type="CDD" id="cd14704">
    <property type="entry name" value="bZIP_HY5-like"/>
    <property type="match status" value="1"/>
</dbReference>
<keyword evidence="5" id="KW-0238">DNA-binding</keyword>
<dbReference type="OrthoDB" id="674948at2759"/>
<keyword evidence="4" id="KW-0805">Transcription regulation</keyword>
<dbReference type="PROSITE" id="PS50217">
    <property type="entry name" value="BZIP"/>
    <property type="match status" value="1"/>
</dbReference>
<evidence type="ECO:0000313" key="11">
    <source>
        <dbReference type="EMBL" id="KAH7445456.1"/>
    </source>
</evidence>
<feature type="region of interest" description="Disordered" evidence="9">
    <location>
        <begin position="158"/>
        <end position="177"/>
    </location>
</feature>
<reference evidence="11" key="1">
    <citation type="submission" date="2021-08" db="EMBL/GenBank/DDBJ databases">
        <title>WGS assembly of Ceratopteris richardii.</title>
        <authorList>
            <person name="Marchant D.B."/>
            <person name="Chen G."/>
            <person name="Jenkins J."/>
            <person name="Shu S."/>
            <person name="Leebens-Mack J."/>
            <person name="Grimwood J."/>
            <person name="Schmutz J."/>
            <person name="Soltis P."/>
            <person name="Soltis D."/>
            <person name="Chen Z.-H."/>
        </authorList>
    </citation>
    <scope>NUCLEOTIDE SEQUENCE</scope>
    <source>
        <strain evidence="11">Whitten #5841</strain>
        <tissue evidence="11">Leaf</tissue>
    </source>
</reference>
<sequence>MITVDLDSKLWSTCDLSLSSLQQESPQDRPTSPGFRDLPSSPGMMEEFRNFVLDFDAEILGLDLPPIDDCLLPFDVSDPSFIPDEDFGILESCDLSSDFQLKRSDADSDKQEAINRFPSDGSELSSPGTGDGMEANNELGSSAEAGYNQMFGKLNQGPTDAYSLHTKSQEPTVSSHESDAGSCVAVKESLFLLTEQVDKDVSCTSLKRQYEDIGNDLDAVNKEAGSGTGPLDKRQRRLLRNRELAFESRQRKKCYVSDLEKKCRILEQERNQLQQQLGFVSAENAVLKRELFDAKKRKGNNGAAEPAVLFWDSLQLEFLLLRICLLLMVQLSLYVTPCLTLNIRTNLFLGNPGKTGGLAEKQRINIRPSIRKVNCVKSFCNHSWQYVLPTNFDTWQEHHLDMKWGLVS</sequence>
<dbReference type="GO" id="GO:0003677">
    <property type="term" value="F:DNA binding"/>
    <property type="evidence" value="ECO:0007669"/>
    <property type="project" value="UniProtKB-KW"/>
</dbReference>
<evidence type="ECO:0000256" key="2">
    <source>
        <dbReference type="ARBA" id="ARBA00004389"/>
    </source>
</evidence>
<accession>A0A8T2VI02</accession>
<dbReference type="EMBL" id="CM035406">
    <property type="protein sequence ID" value="KAH7445456.1"/>
    <property type="molecule type" value="Genomic_DNA"/>
</dbReference>
<keyword evidence="7" id="KW-0539">Nucleus</keyword>
<comment type="caution">
    <text evidence="11">The sequence shown here is derived from an EMBL/GenBank/DDBJ whole genome shotgun (WGS) entry which is preliminary data.</text>
</comment>
<dbReference type="PANTHER" id="PTHR47416:SF8">
    <property type="entry name" value="BASIC-LEUCINE ZIPPER TRANSCRIPTION FACTOR E-RELATED"/>
    <property type="match status" value="1"/>
</dbReference>
<evidence type="ECO:0000256" key="8">
    <source>
        <dbReference type="SAM" id="Coils"/>
    </source>
</evidence>
<evidence type="ECO:0000256" key="1">
    <source>
        <dbReference type="ARBA" id="ARBA00004123"/>
    </source>
</evidence>
<name>A0A8T2VI02_CERRI</name>
<evidence type="ECO:0000256" key="7">
    <source>
        <dbReference type="ARBA" id="ARBA00023242"/>
    </source>
</evidence>
<feature type="domain" description="BZIP" evidence="10">
    <location>
        <begin position="231"/>
        <end position="294"/>
    </location>
</feature>
<dbReference type="Pfam" id="PF00170">
    <property type="entry name" value="bZIP_1"/>
    <property type="match status" value="1"/>
</dbReference>
<evidence type="ECO:0000256" key="9">
    <source>
        <dbReference type="SAM" id="MobiDB-lite"/>
    </source>
</evidence>
<organism evidence="11 12">
    <name type="scientific">Ceratopteris richardii</name>
    <name type="common">Triangle waterfern</name>
    <dbReference type="NCBI Taxonomy" id="49495"/>
    <lineage>
        <taxon>Eukaryota</taxon>
        <taxon>Viridiplantae</taxon>
        <taxon>Streptophyta</taxon>
        <taxon>Embryophyta</taxon>
        <taxon>Tracheophyta</taxon>
        <taxon>Polypodiopsida</taxon>
        <taxon>Polypodiidae</taxon>
        <taxon>Polypodiales</taxon>
        <taxon>Pteridineae</taxon>
        <taxon>Pteridaceae</taxon>
        <taxon>Parkerioideae</taxon>
        <taxon>Ceratopteris</taxon>
    </lineage>
</organism>
<dbReference type="AlphaFoldDB" id="A0A8T2VI02"/>
<dbReference type="SMART" id="SM00338">
    <property type="entry name" value="BRLZ"/>
    <property type="match status" value="1"/>
</dbReference>
<keyword evidence="8" id="KW-0175">Coiled coil</keyword>
<evidence type="ECO:0000256" key="3">
    <source>
        <dbReference type="ARBA" id="ARBA00007163"/>
    </source>
</evidence>
<keyword evidence="12" id="KW-1185">Reference proteome</keyword>
<evidence type="ECO:0000256" key="4">
    <source>
        <dbReference type="ARBA" id="ARBA00023015"/>
    </source>
</evidence>
<dbReference type="GO" id="GO:0005634">
    <property type="term" value="C:nucleus"/>
    <property type="evidence" value="ECO:0007669"/>
    <property type="project" value="UniProtKB-SubCell"/>
</dbReference>
<comment type="subcellular location">
    <subcellularLocation>
        <location evidence="2">Endoplasmic reticulum membrane</location>
        <topology evidence="2">Single-pass membrane protein</topology>
    </subcellularLocation>
    <subcellularLocation>
        <location evidence="1">Nucleus</location>
    </subcellularLocation>
</comment>
<feature type="compositionally biased region" description="Basic and acidic residues" evidence="9">
    <location>
        <begin position="104"/>
        <end position="113"/>
    </location>
</feature>
<evidence type="ECO:0000313" key="12">
    <source>
        <dbReference type="Proteomes" id="UP000825935"/>
    </source>
</evidence>
<dbReference type="InterPro" id="IPR004827">
    <property type="entry name" value="bZIP"/>
</dbReference>
<comment type="similarity">
    <text evidence="3">Belongs to the bZIP family.</text>
</comment>
<dbReference type="Proteomes" id="UP000825935">
    <property type="component" value="Chromosome 1"/>
</dbReference>
<dbReference type="InterPro" id="IPR046347">
    <property type="entry name" value="bZIP_sf"/>
</dbReference>
<evidence type="ECO:0000259" key="10">
    <source>
        <dbReference type="PROSITE" id="PS50217"/>
    </source>
</evidence>